<dbReference type="GO" id="GO:0031419">
    <property type="term" value="F:cobalamin binding"/>
    <property type="evidence" value="ECO:0007669"/>
    <property type="project" value="InterPro"/>
</dbReference>
<dbReference type="Gene3D" id="3.20.20.240">
    <property type="entry name" value="Methylmalonyl-CoA mutase"/>
    <property type="match status" value="1"/>
</dbReference>
<evidence type="ECO:0000313" key="4">
    <source>
        <dbReference type="Proteomes" id="UP000468581"/>
    </source>
</evidence>
<gene>
    <name evidence="3" type="ORF">GWK08_01615</name>
</gene>
<evidence type="ECO:0000259" key="2">
    <source>
        <dbReference type="Pfam" id="PF01642"/>
    </source>
</evidence>
<dbReference type="PANTHER" id="PTHR48101">
    <property type="entry name" value="METHYLMALONYL-COA MUTASE, MITOCHONDRIAL-RELATED"/>
    <property type="match status" value="1"/>
</dbReference>
<feature type="compositionally biased region" description="Basic and acidic residues" evidence="1">
    <location>
        <begin position="392"/>
        <end position="403"/>
    </location>
</feature>
<evidence type="ECO:0000256" key="1">
    <source>
        <dbReference type="SAM" id="MobiDB-lite"/>
    </source>
</evidence>
<dbReference type="Pfam" id="PF01642">
    <property type="entry name" value="MM_CoA_mutase"/>
    <property type="match status" value="1"/>
</dbReference>
<dbReference type="InterPro" id="IPR006099">
    <property type="entry name" value="MeMalonylCoA_mutase_a/b_cat"/>
</dbReference>
<name>A0A6P0UP50_9FLAO</name>
<feature type="region of interest" description="Disordered" evidence="1">
    <location>
        <begin position="392"/>
        <end position="420"/>
    </location>
</feature>
<dbReference type="Proteomes" id="UP000468581">
    <property type="component" value="Unassembled WGS sequence"/>
</dbReference>
<dbReference type="EMBL" id="JAABOO010000001">
    <property type="protein sequence ID" value="NER12126.1"/>
    <property type="molecule type" value="Genomic_DNA"/>
</dbReference>
<sequence length="457" mass="51853">MSEFLFDDFQEVSEKQWKQKIQVDLKGADYNETLIWKTPEGIDVKPFYHAENLTDPLAPSAPGNWYVSQKIYAGNAQMANEKALDTLSRGAESLFIVIPSEDIDLERLFKGIALESVPVYLNTEFLSLEFVKKLSEFLKGKNAQFHLNTDLIGNLARTGNWYKNLEKDHEILEGILKLSSGFTSVLSVDVSLYQNAGATVIQQLAYALAQANEYLNHLDNNGIKDPFTINFNVSIGSNYFFEIAKLRALRVLWNSLTAEYGIKADCHIFAQPTKRNKTLYDYNVNMLRTTTETMSAVLGGANAVCNLAYDAIYHKDNEFADRISRNQLLILKNESYLDKVTNPADGSYYLESLTGQLAEKALDIFKQIEAGGGFLKQLKDQTIQRKIKESAKAEQQHFDEGKEVLLGTNKHPNPNDRMKNDLELYPFVKTDSRKTLIEPVIEKRLAEKMEKERLDAE</sequence>
<evidence type="ECO:0000313" key="3">
    <source>
        <dbReference type="EMBL" id="NER12126.1"/>
    </source>
</evidence>
<organism evidence="3 4">
    <name type="scientific">Leptobacterium flavescens</name>
    <dbReference type="NCBI Taxonomy" id="472055"/>
    <lineage>
        <taxon>Bacteria</taxon>
        <taxon>Pseudomonadati</taxon>
        <taxon>Bacteroidota</taxon>
        <taxon>Flavobacteriia</taxon>
        <taxon>Flavobacteriales</taxon>
        <taxon>Flavobacteriaceae</taxon>
        <taxon>Leptobacterium</taxon>
    </lineage>
</organism>
<keyword evidence="4" id="KW-1185">Reference proteome</keyword>
<dbReference type="GO" id="GO:0016866">
    <property type="term" value="F:intramolecular transferase activity"/>
    <property type="evidence" value="ECO:0007669"/>
    <property type="project" value="InterPro"/>
</dbReference>
<dbReference type="InterPro" id="IPR016176">
    <property type="entry name" value="Cbl-dep_enz_cat"/>
</dbReference>
<protein>
    <submittedName>
        <fullName evidence="3">Methylmalonyl-CoA mutase</fullName>
    </submittedName>
</protein>
<accession>A0A6P0UP50</accession>
<dbReference type="CDD" id="cd03677">
    <property type="entry name" value="MM_CoA_mutase_beta"/>
    <property type="match status" value="1"/>
</dbReference>
<proteinExistence type="predicted"/>
<feature type="domain" description="Methylmalonyl-CoA mutase alpha/beta chain catalytic" evidence="2">
    <location>
        <begin position="104"/>
        <end position="424"/>
    </location>
</feature>
<comment type="caution">
    <text evidence="3">The sequence shown here is derived from an EMBL/GenBank/DDBJ whole genome shotgun (WGS) entry which is preliminary data.</text>
</comment>
<dbReference type="PANTHER" id="PTHR48101:SF1">
    <property type="entry name" value="METHYLMALONYL-COA MUTASE, LARGE SUBUNIT"/>
    <property type="match status" value="1"/>
</dbReference>
<reference evidence="3 4" key="1">
    <citation type="submission" date="2020-01" db="EMBL/GenBank/DDBJ databases">
        <title>Leptobacterium flavescens.</title>
        <authorList>
            <person name="Wang G."/>
        </authorList>
    </citation>
    <scope>NUCLEOTIDE SEQUENCE [LARGE SCALE GENOMIC DNA]</scope>
    <source>
        <strain evidence="3 4">KCTC 22160</strain>
    </source>
</reference>
<dbReference type="SUPFAM" id="SSF51703">
    <property type="entry name" value="Cobalamin (vitamin B12)-dependent enzymes"/>
    <property type="match status" value="1"/>
</dbReference>
<dbReference type="AlphaFoldDB" id="A0A6P0UP50"/>
<dbReference type="RefSeq" id="WP_163605161.1">
    <property type="nucleotide sequence ID" value="NZ_JAABOO010000001.1"/>
</dbReference>